<accession>A0A7L0IK21</accession>
<evidence type="ECO:0000259" key="1">
    <source>
        <dbReference type="PROSITE" id="PS50186"/>
    </source>
</evidence>
<reference evidence="2 3" key="1">
    <citation type="submission" date="2019-09" db="EMBL/GenBank/DDBJ databases">
        <title>Bird 10,000 Genomes (B10K) Project - Family phase.</title>
        <authorList>
            <person name="Zhang G."/>
        </authorList>
    </citation>
    <scope>NUCLEOTIDE SEQUENCE [LARGE SCALE GENOMIC DNA]</scope>
    <source>
        <strain evidence="2">B10K-DU-007-02</strain>
        <tissue evidence="2">Mixed tissue sample</tissue>
    </source>
</reference>
<proteinExistence type="predicted"/>
<dbReference type="Pfam" id="PF00610">
    <property type="entry name" value="DEP"/>
    <property type="match status" value="1"/>
</dbReference>
<feature type="non-terminal residue" evidence="2">
    <location>
        <position position="469"/>
    </location>
</feature>
<feature type="non-terminal residue" evidence="2">
    <location>
        <position position="1"/>
    </location>
</feature>
<dbReference type="PANTHER" id="PTHR16206">
    <property type="entry name" value="DEP DOMAIN-CONTAINING"/>
    <property type="match status" value="1"/>
</dbReference>
<dbReference type="InterPro" id="IPR036390">
    <property type="entry name" value="WH_DNA-bd_sf"/>
</dbReference>
<comment type="caution">
    <text evidence="2">The sequence shown here is derived from an EMBL/GenBank/DDBJ whole genome shotgun (WGS) entry which is preliminary data.</text>
</comment>
<dbReference type="PANTHER" id="PTHR16206:SF10">
    <property type="entry name" value="DEP DOMAIN-CONTAINING PROTEIN 4"/>
    <property type="match status" value="1"/>
</dbReference>
<dbReference type="Proteomes" id="UP000520962">
    <property type="component" value="Unassembled WGS sequence"/>
</dbReference>
<dbReference type="AlphaFoldDB" id="A0A7L0IK21"/>
<dbReference type="SMART" id="SM00049">
    <property type="entry name" value="DEP"/>
    <property type="match status" value="1"/>
</dbReference>
<feature type="domain" description="DEP" evidence="1">
    <location>
        <begin position="15"/>
        <end position="107"/>
    </location>
</feature>
<dbReference type="SUPFAM" id="SSF46785">
    <property type="entry name" value="Winged helix' DNA-binding domain"/>
    <property type="match status" value="1"/>
</dbReference>
<dbReference type="Gene3D" id="1.10.10.10">
    <property type="entry name" value="Winged helix-like DNA-binding domain superfamily/Winged helix DNA-binding domain"/>
    <property type="match status" value="1"/>
</dbReference>
<protein>
    <submittedName>
        <fullName evidence="2">DEPD7 protein</fullName>
    </submittedName>
</protein>
<keyword evidence="3" id="KW-1185">Reference proteome</keyword>
<name>A0A7L0IK21_PIPCL</name>
<dbReference type="InterPro" id="IPR000591">
    <property type="entry name" value="DEP_dom"/>
</dbReference>
<dbReference type="CDD" id="cd04405">
    <property type="entry name" value="RhoGAP_BRCC3-like"/>
    <property type="match status" value="1"/>
</dbReference>
<dbReference type="EMBL" id="VXAH01000049">
    <property type="protein sequence ID" value="NXK32300.1"/>
    <property type="molecule type" value="Genomic_DNA"/>
</dbReference>
<organism evidence="2 3">
    <name type="scientific">Piprites chloris</name>
    <name type="common">Wing-barred manakin</name>
    <dbReference type="NCBI Taxonomy" id="114369"/>
    <lineage>
        <taxon>Eukaryota</taxon>
        <taxon>Metazoa</taxon>
        <taxon>Chordata</taxon>
        <taxon>Craniata</taxon>
        <taxon>Vertebrata</taxon>
        <taxon>Euteleostomi</taxon>
        <taxon>Archelosauria</taxon>
        <taxon>Archosauria</taxon>
        <taxon>Dinosauria</taxon>
        <taxon>Saurischia</taxon>
        <taxon>Theropoda</taxon>
        <taxon>Coelurosauria</taxon>
        <taxon>Aves</taxon>
        <taxon>Neognathae</taxon>
        <taxon>Neoaves</taxon>
        <taxon>Telluraves</taxon>
        <taxon>Australaves</taxon>
        <taxon>Passeriformes</taxon>
        <taxon>Pipridae</taxon>
        <taxon>Piprites</taxon>
    </lineage>
</organism>
<gene>
    <name evidence="2" type="primary">Depdc7_0</name>
    <name evidence="2" type="ORF">PIPCHL_R06109</name>
</gene>
<evidence type="ECO:0000313" key="3">
    <source>
        <dbReference type="Proteomes" id="UP000520962"/>
    </source>
</evidence>
<dbReference type="InterPro" id="IPR036388">
    <property type="entry name" value="WH-like_DNA-bd_sf"/>
</dbReference>
<dbReference type="PROSITE" id="PS50186">
    <property type="entry name" value="DEP"/>
    <property type="match status" value="1"/>
</dbReference>
<dbReference type="GO" id="GO:0035556">
    <property type="term" value="P:intracellular signal transduction"/>
    <property type="evidence" value="ECO:0007669"/>
    <property type="project" value="InterPro"/>
</dbReference>
<evidence type="ECO:0000313" key="2">
    <source>
        <dbReference type="EMBL" id="NXK32300.1"/>
    </source>
</evidence>
<dbReference type="CDD" id="cd04446">
    <property type="entry name" value="DEP_DEPDC4"/>
    <property type="match status" value="1"/>
</dbReference>
<sequence length="469" mass="54412">PFQATQLWNGIIRALHSQLEIKRRRQHLKTYKNCFTGSNAVDVVLSHLMQSMYLSCNDISRLKGVRVCQALMDHKVFEPVGAKLYLFKNGKETEFEDTDTSLYRFVNSSLDPPLQKKNEDNENLSPEQICKQTTKRCSKVEELLRSIYVHASLPPKIVVNEPIHLLSKRVIEDVWKQQTLLRLLQLIDIPLLEDILVSSVKTKLDCFGKEEDLVISNTFLDREVTCSLNLPELDRWLYAAIECLEYFPDQFIVMVSQQLPQSTDKPSSLNTYKKTLFDIIMKYYSQKKESLLAAQDLHIHSGIIELIEKGKTDQALEALQLYLKLLAPNIREELHRLLTFLAIASESEGYRLQKQFENRFVIIKTCTKFILQNRTLSKPQAELLTQFLMDNHSELFKTPLTLLELTSRRLESLLEGQDPDINSGFTFCQRITPQEYEDQKQQTNQYLLALIQEMDNDPTVPLKQKKKLI</sequence>